<accession>A0A6A6CDY7</accession>
<dbReference type="AlphaFoldDB" id="A0A6A6CDY7"/>
<evidence type="ECO:0000313" key="4">
    <source>
        <dbReference type="Proteomes" id="UP000799537"/>
    </source>
</evidence>
<dbReference type="Proteomes" id="UP000799537">
    <property type="component" value="Unassembled WGS sequence"/>
</dbReference>
<evidence type="ECO:0000313" key="3">
    <source>
        <dbReference type="EMBL" id="KAF2163859.1"/>
    </source>
</evidence>
<feature type="region of interest" description="Disordered" evidence="2">
    <location>
        <begin position="98"/>
        <end position="129"/>
    </location>
</feature>
<evidence type="ECO:0000256" key="2">
    <source>
        <dbReference type="SAM" id="MobiDB-lite"/>
    </source>
</evidence>
<dbReference type="EMBL" id="ML993606">
    <property type="protein sequence ID" value="KAF2163859.1"/>
    <property type="molecule type" value="Genomic_DNA"/>
</dbReference>
<keyword evidence="1" id="KW-0175">Coiled coil</keyword>
<organism evidence="3 4">
    <name type="scientific">Zasmidium cellare ATCC 36951</name>
    <dbReference type="NCBI Taxonomy" id="1080233"/>
    <lineage>
        <taxon>Eukaryota</taxon>
        <taxon>Fungi</taxon>
        <taxon>Dikarya</taxon>
        <taxon>Ascomycota</taxon>
        <taxon>Pezizomycotina</taxon>
        <taxon>Dothideomycetes</taxon>
        <taxon>Dothideomycetidae</taxon>
        <taxon>Mycosphaerellales</taxon>
        <taxon>Mycosphaerellaceae</taxon>
        <taxon>Zasmidium</taxon>
    </lineage>
</organism>
<keyword evidence="4" id="KW-1185">Reference proteome</keyword>
<feature type="compositionally biased region" description="Polar residues" evidence="2">
    <location>
        <begin position="116"/>
        <end position="125"/>
    </location>
</feature>
<dbReference type="GeneID" id="54561049"/>
<gene>
    <name evidence="3" type="ORF">M409DRAFT_25634</name>
</gene>
<feature type="coiled-coil region" evidence="1">
    <location>
        <begin position="52"/>
        <end position="90"/>
    </location>
</feature>
<protein>
    <submittedName>
        <fullName evidence="3">Uncharacterized protein</fullName>
    </submittedName>
</protein>
<reference evidence="3" key="1">
    <citation type="journal article" date="2020" name="Stud. Mycol.">
        <title>101 Dothideomycetes genomes: a test case for predicting lifestyles and emergence of pathogens.</title>
        <authorList>
            <person name="Haridas S."/>
            <person name="Albert R."/>
            <person name="Binder M."/>
            <person name="Bloem J."/>
            <person name="Labutti K."/>
            <person name="Salamov A."/>
            <person name="Andreopoulos B."/>
            <person name="Baker S."/>
            <person name="Barry K."/>
            <person name="Bills G."/>
            <person name="Bluhm B."/>
            <person name="Cannon C."/>
            <person name="Castanera R."/>
            <person name="Culley D."/>
            <person name="Daum C."/>
            <person name="Ezra D."/>
            <person name="Gonzalez J."/>
            <person name="Henrissat B."/>
            <person name="Kuo A."/>
            <person name="Liang C."/>
            <person name="Lipzen A."/>
            <person name="Lutzoni F."/>
            <person name="Magnuson J."/>
            <person name="Mondo S."/>
            <person name="Nolan M."/>
            <person name="Ohm R."/>
            <person name="Pangilinan J."/>
            <person name="Park H.-J."/>
            <person name="Ramirez L."/>
            <person name="Alfaro M."/>
            <person name="Sun H."/>
            <person name="Tritt A."/>
            <person name="Yoshinaga Y."/>
            <person name="Zwiers L.-H."/>
            <person name="Turgeon B."/>
            <person name="Goodwin S."/>
            <person name="Spatafora J."/>
            <person name="Crous P."/>
            <person name="Grigoriev I."/>
        </authorList>
    </citation>
    <scope>NUCLEOTIDE SEQUENCE</scope>
    <source>
        <strain evidence="3">ATCC 36951</strain>
    </source>
</reference>
<evidence type="ECO:0000256" key="1">
    <source>
        <dbReference type="SAM" id="Coils"/>
    </source>
</evidence>
<proteinExistence type="predicted"/>
<sequence>MGLITKGIKYGAVALATRHSGKASAESQNQQQQQAIVNQANSIIAQQAVEHEQEQQNLVAQANQILAQQQAEHEQALKQQEEKLKQQQSQPMYVVPVQQALPPPPNAYGPSAPGTPYSQPTTPGNQYRDLSGYQHQIWCNQQCGQTCSTNTIRNSESMSTMAYGHSPPPVPGYNGSYQQPTQQYQTYGQQQGYHAGYY</sequence>
<dbReference type="RefSeq" id="XP_033664748.1">
    <property type="nucleotide sequence ID" value="XM_033807777.1"/>
</dbReference>
<name>A0A6A6CDY7_ZASCE</name>